<keyword evidence="3 8" id="KW-0285">Flavoprotein</keyword>
<gene>
    <name evidence="12" type="ORF">E9934_05355</name>
</gene>
<dbReference type="OrthoDB" id="142556at2"/>
<organism evidence="12 13">
    <name type="scientific">Nocardioides caeni</name>
    <dbReference type="NCBI Taxonomy" id="574700"/>
    <lineage>
        <taxon>Bacteria</taxon>
        <taxon>Bacillati</taxon>
        <taxon>Actinomycetota</taxon>
        <taxon>Actinomycetes</taxon>
        <taxon>Propionibacteriales</taxon>
        <taxon>Nocardioidaceae</taxon>
        <taxon>Nocardioides</taxon>
    </lineage>
</organism>
<name>A0A4S8NM22_9ACTN</name>
<evidence type="ECO:0000256" key="8">
    <source>
        <dbReference type="RuleBase" id="RU362125"/>
    </source>
</evidence>
<comment type="catalytic activity">
    <reaction evidence="6">
        <text>a 2,3-saturated acyl-CoA + A = a 2,3-dehydroacyl-CoA + AH2</text>
        <dbReference type="Rhea" id="RHEA:48608"/>
        <dbReference type="ChEBI" id="CHEBI:13193"/>
        <dbReference type="ChEBI" id="CHEBI:17499"/>
        <dbReference type="ChEBI" id="CHEBI:60015"/>
        <dbReference type="ChEBI" id="CHEBI:65111"/>
    </reaction>
</comment>
<evidence type="ECO:0000259" key="9">
    <source>
        <dbReference type="Pfam" id="PF00441"/>
    </source>
</evidence>
<dbReference type="FunFam" id="2.40.110.10:FF:000001">
    <property type="entry name" value="Acyl-CoA dehydrogenase, mitochondrial"/>
    <property type="match status" value="1"/>
</dbReference>
<dbReference type="SUPFAM" id="SSF47203">
    <property type="entry name" value="Acyl-CoA dehydrogenase C-terminal domain-like"/>
    <property type="match status" value="1"/>
</dbReference>
<dbReference type="Pfam" id="PF00441">
    <property type="entry name" value="Acyl-CoA_dh_1"/>
    <property type="match status" value="1"/>
</dbReference>
<evidence type="ECO:0000256" key="2">
    <source>
        <dbReference type="ARBA" id="ARBA00009347"/>
    </source>
</evidence>
<sequence length="384" mass="41435">MYALTEEQQAIREAVRAVCDNKIAPYAAEVDEQARYPREAHDALVASDFHAPHVPEAYGGAGADALATVIVIEEIARADVSASLIPAVNKLGSLPVMIAGSDALKQKYLPRLASGEGGFSYCLSEPDAGSDAANQRTRAVRDGDHWVLDGTKRWISNAGESEFYTVLATTDPDARSRGISAFVVEKSDPGVSFGAPEKKLGIKGSPTREVYLDNVTIPADRIIGEEGLGFEYAMRTLDHTRVTIAAQAVGVAQGALDYALDYARERQQFGKSIADFQGLQFLLADMGMKIEAARQLTYAAAGRSERGDSDLTFFGAAAKCFASDVAMEVTTNAVQVLGGYGYTRDYPVERMMRDAKITQIYEGTNQVQRIVMARQLLAGVQSEL</sequence>
<dbReference type="PROSITE" id="PS00073">
    <property type="entry name" value="ACYL_COA_DH_2"/>
    <property type="match status" value="1"/>
</dbReference>
<evidence type="ECO:0000256" key="1">
    <source>
        <dbReference type="ARBA" id="ARBA00001974"/>
    </source>
</evidence>
<dbReference type="AlphaFoldDB" id="A0A4S8NM22"/>
<feature type="domain" description="Acyl-CoA dehydrogenase/oxidase N-terminal" evidence="11">
    <location>
        <begin position="5"/>
        <end position="116"/>
    </location>
</feature>
<protein>
    <recommendedName>
        <fullName evidence="7">Probable acyl-CoA dehydrogenase fadE25</fullName>
    </recommendedName>
</protein>
<dbReference type="Gene3D" id="1.10.540.10">
    <property type="entry name" value="Acyl-CoA dehydrogenase/oxidase, N-terminal domain"/>
    <property type="match status" value="1"/>
</dbReference>
<dbReference type="Pfam" id="PF02771">
    <property type="entry name" value="Acyl-CoA_dh_N"/>
    <property type="match status" value="1"/>
</dbReference>
<dbReference type="InterPro" id="IPR006091">
    <property type="entry name" value="Acyl-CoA_Oxase/DH_mid-dom"/>
</dbReference>
<comment type="similarity">
    <text evidence="2 8">Belongs to the acyl-CoA dehydrogenase family.</text>
</comment>
<proteinExistence type="inferred from homology"/>
<evidence type="ECO:0000256" key="6">
    <source>
        <dbReference type="ARBA" id="ARBA00052546"/>
    </source>
</evidence>
<dbReference type="Pfam" id="PF02770">
    <property type="entry name" value="Acyl-CoA_dh_M"/>
    <property type="match status" value="1"/>
</dbReference>
<dbReference type="FunFam" id="1.20.140.10:FF:000004">
    <property type="entry name" value="Acyl-CoA dehydrogenase FadE25"/>
    <property type="match status" value="1"/>
</dbReference>
<dbReference type="EMBL" id="STGW01000002">
    <property type="protein sequence ID" value="THV18027.1"/>
    <property type="molecule type" value="Genomic_DNA"/>
</dbReference>
<dbReference type="InterPro" id="IPR036250">
    <property type="entry name" value="AcylCo_DH-like_C"/>
</dbReference>
<dbReference type="SUPFAM" id="SSF56645">
    <property type="entry name" value="Acyl-CoA dehydrogenase NM domain-like"/>
    <property type="match status" value="1"/>
</dbReference>
<comment type="caution">
    <text evidence="12">The sequence shown here is derived from an EMBL/GenBank/DDBJ whole genome shotgun (WGS) entry which is preliminary data.</text>
</comment>
<dbReference type="GO" id="GO:0003995">
    <property type="term" value="F:acyl-CoA dehydrogenase activity"/>
    <property type="evidence" value="ECO:0007669"/>
    <property type="project" value="InterPro"/>
</dbReference>
<evidence type="ECO:0000313" key="13">
    <source>
        <dbReference type="Proteomes" id="UP000307087"/>
    </source>
</evidence>
<dbReference type="Gene3D" id="2.40.110.10">
    <property type="entry name" value="Butyryl-CoA Dehydrogenase, subunit A, domain 2"/>
    <property type="match status" value="1"/>
</dbReference>
<feature type="domain" description="Acyl-CoA dehydrogenase/oxidase C-terminal" evidence="9">
    <location>
        <begin position="229"/>
        <end position="377"/>
    </location>
</feature>
<feature type="domain" description="Acyl-CoA oxidase/dehydrogenase middle" evidence="10">
    <location>
        <begin position="121"/>
        <end position="215"/>
    </location>
</feature>
<dbReference type="PANTHER" id="PTHR43884">
    <property type="entry name" value="ACYL-COA DEHYDROGENASE"/>
    <property type="match status" value="1"/>
</dbReference>
<evidence type="ECO:0000256" key="4">
    <source>
        <dbReference type="ARBA" id="ARBA00022827"/>
    </source>
</evidence>
<dbReference type="InterPro" id="IPR037069">
    <property type="entry name" value="AcylCoA_DH/ox_N_sf"/>
</dbReference>
<dbReference type="InterPro" id="IPR013786">
    <property type="entry name" value="AcylCoA_DH/ox_N"/>
</dbReference>
<evidence type="ECO:0000256" key="3">
    <source>
        <dbReference type="ARBA" id="ARBA00022630"/>
    </source>
</evidence>
<dbReference type="InterPro" id="IPR009100">
    <property type="entry name" value="AcylCoA_DH/oxidase_NM_dom_sf"/>
</dbReference>
<evidence type="ECO:0000256" key="5">
    <source>
        <dbReference type="ARBA" id="ARBA00023002"/>
    </source>
</evidence>
<reference evidence="12 13" key="1">
    <citation type="journal article" date="2009" name="Int. J. Syst. Evol. Microbiol.">
        <title>Nocardioides caeni sp. nov., isolated from wastewater.</title>
        <authorList>
            <person name="Yoon J.H."/>
            <person name="Kang S.J."/>
            <person name="Park S."/>
            <person name="Kim W."/>
            <person name="Oh T.K."/>
        </authorList>
    </citation>
    <scope>NUCLEOTIDE SEQUENCE [LARGE SCALE GENOMIC DNA]</scope>
    <source>
        <strain evidence="12 13">DSM 23134</strain>
    </source>
</reference>
<dbReference type="Proteomes" id="UP000307087">
    <property type="component" value="Unassembled WGS sequence"/>
</dbReference>
<evidence type="ECO:0000259" key="11">
    <source>
        <dbReference type="Pfam" id="PF02771"/>
    </source>
</evidence>
<keyword evidence="5 8" id="KW-0560">Oxidoreductase</keyword>
<evidence type="ECO:0000256" key="7">
    <source>
        <dbReference type="ARBA" id="ARBA00071575"/>
    </source>
</evidence>
<dbReference type="GO" id="GO:0050660">
    <property type="term" value="F:flavin adenine dinucleotide binding"/>
    <property type="evidence" value="ECO:0007669"/>
    <property type="project" value="InterPro"/>
</dbReference>
<evidence type="ECO:0000259" key="10">
    <source>
        <dbReference type="Pfam" id="PF02770"/>
    </source>
</evidence>
<comment type="cofactor">
    <cofactor evidence="1 8">
        <name>FAD</name>
        <dbReference type="ChEBI" id="CHEBI:57692"/>
    </cofactor>
</comment>
<keyword evidence="4 8" id="KW-0274">FAD</keyword>
<dbReference type="InterPro" id="IPR009075">
    <property type="entry name" value="AcylCo_DH/oxidase_C"/>
</dbReference>
<dbReference type="InterPro" id="IPR046373">
    <property type="entry name" value="Acyl-CoA_Oxase/DH_mid-dom_sf"/>
</dbReference>
<dbReference type="PIRSF" id="PIRSF016578">
    <property type="entry name" value="HsaA"/>
    <property type="match status" value="1"/>
</dbReference>
<dbReference type="RefSeq" id="WP_136561962.1">
    <property type="nucleotide sequence ID" value="NZ_BAABLS010000001.1"/>
</dbReference>
<accession>A0A4S8NM22</accession>
<dbReference type="Gene3D" id="1.20.140.10">
    <property type="entry name" value="Butyryl-CoA Dehydrogenase, subunit A, domain 3"/>
    <property type="match status" value="1"/>
</dbReference>
<dbReference type="InterPro" id="IPR006089">
    <property type="entry name" value="Acyl-CoA_DH_CS"/>
</dbReference>
<keyword evidence="13" id="KW-1185">Reference proteome</keyword>
<evidence type="ECO:0000313" key="12">
    <source>
        <dbReference type="EMBL" id="THV18027.1"/>
    </source>
</evidence>
<dbReference type="FunFam" id="1.10.540.10:FF:000023">
    <property type="entry name" value="Acyl-CoA dehydrogenase FadE25"/>
    <property type="match status" value="1"/>
</dbReference>
<dbReference type="PANTHER" id="PTHR43884:SF12">
    <property type="entry name" value="ISOVALERYL-COA DEHYDROGENASE, MITOCHONDRIAL-RELATED"/>
    <property type="match status" value="1"/>
</dbReference>